<evidence type="ECO:0000313" key="3">
    <source>
        <dbReference type="EMBL" id="GIZ47041.1"/>
    </source>
</evidence>
<keyword evidence="2" id="KW-0472">Membrane</keyword>
<feature type="compositionally biased region" description="Polar residues" evidence="1">
    <location>
        <begin position="102"/>
        <end position="112"/>
    </location>
</feature>
<dbReference type="AlphaFoldDB" id="A0A9P3FH04"/>
<feature type="transmembrane region" description="Helical" evidence="2">
    <location>
        <begin position="66"/>
        <end position="86"/>
    </location>
</feature>
<comment type="caution">
    <text evidence="3">The sequence shown here is derived from an EMBL/GenBank/DDBJ whole genome shotgun (WGS) entry which is preliminary data.</text>
</comment>
<feature type="transmembrane region" description="Helical" evidence="2">
    <location>
        <begin position="189"/>
        <end position="210"/>
    </location>
</feature>
<name>A0A9P3FH04_9PEZI</name>
<evidence type="ECO:0000256" key="1">
    <source>
        <dbReference type="SAM" id="MobiDB-lite"/>
    </source>
</evidence>
<feature type="region of interest" description="Disordered" evidence="1">
    <location>
        <begin position="97"/>
        <end position="184"/>
    </location>
</feature>
<reference evidence="3 4" key="1">
    <citation type="submission" date="2021-01" db="EMBL/GenBank/DDBJ databases">
        <title>Cercospora kikuchii MAFF 305040 whole genome shotgun sequence.</title>
        <authorList>
            <person name="Kashiwa T."/>
            <person name="Suzuki T."/>
        </authorList>
    </citation>
    <scope>NUCLEOTIDE SEQUENCE [LARGE SCALE GENOMIC DNA]</scope>
    <source>
        <strain evidence="3 4">MAFF 305040</strain>
    </source>
</reference>
<evidence type="ECO:0000313" key="4">
    <source>
        <dbReference type="Proteomes" id="UP000825890"/>
    </source>
</evidence>
<keyword evidence="2" id="KW-0812">Transmembrane</keyword>
<dbReference type="GeneID" id="68295717"/>
<proteinExistence type="predicted"/>
<evidence type="ECO:0000256" key="2">
    <source>
        <dbReference type="SAM" id="Phobius"/>
    </source>
</evidence>
<dbReference type="OrthoDB" id="10384188at2759"/>
<keyword evidence="2" id="KW-1133">Transmembrane helix</keyword>
<keyword evidence="4" id="KW-1185">Reference proteome</keyword>
<dbReference type="Proteomes" id="UP000825890">
    <property type="component" value="Unassembled WGS sequence"/>
</dbReference>
<sequence>MDAEYLPDNNYGGYDWSQYTWDPATITQYKWDPVTTTHLLSPVITQYNLRPAATAAAQSEDKAKHIILAILSSGVLGILVVFSRMIGYERSHHILFGPVQKPQPSQSSADTESNNEDTHDSPPAYSASDEVAAHGSSANAESSSKDEASGPPAYSGNGNATSTERPELSTTETPRASEPSPSPPPKGDLLVLFWLLVGLAAYIGLHIYFAKASFVQERGLQFVGKAALIAFGAVVATDFLLISVCLTVRCVRGTCFGKRGAVFRR</sequence>
<organism evidence="3 4">
    <name type="scientific">Cercospora kikuchii</name>
    <dbReference type="NCBI Taxonomy" id="84275"/>
    <lineage>
        <taxon>Eukaryota</taxon>
        <taxon>Fungi</taxon>
        <taxon>Dikarya</taxon>
        <taxon>Ascomycota</taxon>
        <taxon>Pezizomycotina</taxon>
        <taxon>Dothideomycetes</taxon>
        <taxon>Dothideomycetidae</taxon>
        <taxon>Mycosphaerellales</taxon>
        <taxon>Mycosphaerellaceae</taxon>
        <taxon>Cercospora</taxon>
    </lineage>
</organism>
<accession>A0A9P3FH04</accession>
<feature type="transmembrane region" description="Helical" evidence="2">
    <location>
        <begin position="222"/>
        <end position="242"/>
    </location>
</feature>
<feature type="compositionally biased region" description="Low complexity" evidence="1">
    <location>
        <begin position="169"/>
        <end position="179"/>
    </location>
</feature>
<dbReference type="RefSeq" id="XP_044661528.1">
    <property type="nucleotide sequence ID" value="XM_044805593.1"/>
</dbReference>
<protein>
    <submittedName>
        <fullName evidence="3">Uncharacterized protein</fullName>
    </submittedName>
</protein>
<gene>
    <name evidence="3" type="ORF">CKM354_001014200</name>
</gene>
<dbReference type="EMBL" id="BOLY01000007">
    <property type="protein sequence ID" value="GIZ47041.1"/>
    <property type="molecule type" value="Genomic_DNA"/>
</dbReference>